<dbReference type="GO" id="GO:0030154">
    <property type="term" value="P:cell differentiation"/>
    <property type="evidence" value="ECO:0007669"/>
    <property type="project" value="UniProtKB-KW"/>
</dbReference>
<proteinExistence type="inferred from homology"/>
<evidence type="ECO:0000256" key="5">
    <source>
        <dbReference type="ARBA" id="ARBA00022782"/>
    </source>
</evidence>
<evidence type="ECO:0000259" key="16">
    <source>
        <dbReference type="Pfam" id="PF24656"/>
    </source>
</evidence>
<sequence>MALPISSGLVNDDDPIHSLDGTPSGNSVCNNPASWPGGGRMEVLEENEEEERREEELMKALEISDELHDIETKLSVDQVCVPSDVSDFDWSSIDISQLPSSYKTNSPREKKLLRIADHYLQQYIHLCPDRKPLFLYPVNECGVKKFVSTTVRPTLLPYTELYHWDGCASFVCDYLTMEPLKSPLTPPSSLYSPTTILKYQRGNCFDFSVLLCSMLIGAGYDAYCVNGYATQDICSLDETLEVCPLLRKPPEVPKEITKKPNKYRVKSSPDLQSKFELQQEAKKKAETEATHKNKERGEEKVMEVEKPTRDPLCGLRVHAWVLVLSGKREVPEPFFINPFTGNSHSTMDEHFLGIESVWNHKNYWVNMQDCRNGCKDLIFDLGDTVRWEIMLSETDKPLQMLLDAEEENELFDRNMDDIEDEEEEEKDTSFAMPPTWVAPIQISPREFETRCSQGKKVIMYKKAKLEKWAPYLNKNGLVKRLTVYADLRCTEVVEVKEWFKNREDMLDMREFNKKTQLTTEYFSPGHLLGLKVHIYKSMEPETERVMEFYNESRVDGLQKRAENATEIKEYFVGRDDFKYFQHTEFGKRGKKISVAGTRTDINSRPIVQMKECFHRNLEKPADEDVAERVFLITEEMIQLTYHLKDKYITASKKEFFKPTENYRKQSEIMTPEMCITYQAGSSVKDNKLLHLYKLLQELTEEEKQLKQQVRQSEAEVLNILKIRENEEADIKLTVSIYDTERNEKRRQQYEAMKNAMEDEFPVHEKQDLDYLAPFLIQIGYPEKMTKGQALRLRDDCLTDFKNRLIAKANIIQARFEKEVEELKKKNQQFQENQSQLSREEEAAFLADYSETMFRIHILALRLNREKQTAPQKYLALEEKLRKDPRLAVYLSYD</sequence>
<keyword evidence="7" id="KW-0744">Spermatogenesis</keyword>
<dbReference type="Gene3D" id="3.10.620.30">
    <property type="match status" value="1"/>
</dbReference>
<evidence type="ECO:0000256" key="7">
    <source>
        <dbReference type="ARBA" id="ARBA00022871"/>
    </source>
</evidence>
<dbReference type="InterPro" id="IPR038765">
    <property type="entry name" value="Papain-like_cys_pep_sf"/>
</dbReference>
<evidence type="ECO:0000256" key="14">
    <source>
        <dbReference type="SAM" id="Coils"/>
    </source>
</evidence>
<feature type="region of interest" description="Disordered" evidence="15">
    <location>
        <begin position="278"/>
        <end position="305"/>
    </location>
</feature>
<feature type="domain" description="CEP76/DRC7 peptidase-like" evidence="16">
    <location>
        <begin position="317"/>
        <end position="390"/>
    </location>
</feature>
<evidence type="ECO:0000256" key="10">
    <source>
        <dbReference type="ARBA" id="ARBA00023212"/>
    </source>
</evidence>
<dbReference type="Pfam" id="PF24656">
    <property type="entry name" value="CEPT76_peptidase"/>
    <property type="match status" value="1"/>
</dbReference>
<dbReference type="GO" id="GO:0031514">
    <property type="term" value="C:motile cilium"/>
    <property type="evidence" value="ECO:0007669"/>
    <property type="project" value="TreeGrafter"/>
</dbReference>
<keyword evidence="6" id="KW-0282">Flagellum</keyword>
<organism evidence="19 20">
    <name type="scientific">Aythya fuligula</name>
    <name type="common">Tufted duck</name>
    <name type="synonym">Anas fuligula</name>
    <dbReference type="NCBI Taxonomy" id="219594"/>
    <lineage>
        <taxon>Eukaryota</taxon>
        <taxon>Metazoa</taxon>
        <taxon>Chordata</taxon>
        <taxon>Craniata</taxon>
        <taxon>Vertebrata</taxon>
        <taxon>Euteleostomi</taxon>
        <taxon>Archelosauria</taxon>
        <taxon>Archosauria</taxon>
        <taxon>Dinosauria</taxon>
        <taxon>Saurischia</taxon>
        <taxon>Theropoda</taxon>
        <taxon>Coelurosauria</taxon>
        <taxon>Aves</taxon>
        <taxon>Neognathae</taxon>
        <taxon>Galloanserae</taxon>
        <taxon>Anseriformes</taxon>
        <taxon>Anatidae</taxon>
        <taxon>Aythyinae</taxon>
        <taxon>Aythya</taxon>
    </lineage>
</organism>
<feature type="region of interest" description="Disordered" evidence="15">
    <location>
        <begin position="1"/>
        <end position="52"/>
    </location>
</feature>
<dbReference type="InterPro" id="IPR033551">
    <property type="entry name" value="DRC7/lobo"/>
</dbReference>
<dbReference type="GO" id="GO:0007283">
    <property type="term" value="P:spermatogenesis"/>
    <property type="evidence" value="ECO:0007669"/>
    <property type="project" value="UniProtKB-KW"/>
</dbReference>
<dbReference type="InterPro" id="IPR056292">
    <property type="entry name" value="DRC7_C"/>
</dbReference>
<evidence type="ECO:0000256" key="6">
    <source>
        <dbReference type="ARBA" id="ARBA00022846"/>
    </source>
</evidence>
<dbReference type="PANTHER" id="PTHR35249">
    <property type="entry name" value="DYNEIN REGULATORY COMPLEX SUBUNIT 7"/>
    <property type="match status" value="1"/>
</dbReference>
<comment type="subcellular location">
    <subcellularLocation>
        <location evidence="1">Cytoplasm</location>
        <location evidence="1">Cytoskeleton</location>
        <location evidence="1">Flagellum axoneme</location>
    </subcellularLocation>
</comment>
<dbReference type="RefSeq" id="XP_032051672.1">
    <property type="nucleotide sequence ID" value="XM_032195781.1"/>
</dbReference>
<dbReference type="Proteomes" id="UP000504639">
    <property type="component" value="Chromosome 12"/>
</dbReference>
<keyword evidence="5" id="KW-0221">Differentiation</keyword>
<keyword evidence="9" id="KW-0969">Cilium</keyword>
<accession>A0A6J3DQ39</accession>
<evidence type="ECO:0000256" key="9">
    <source>
        <dbReference type="ARBA" id="ARBA00023069"/>
    </source>
</evidence>
<evidence type="ECO:0000256" key="15">
    <source>
        <dbReference type="SAM" id="MobiDB-lite"/>
    </source>
</evidence>
<evidence type="ECO:0000256" key="1">
    <source>
        <dbReference type="ARBA" id="ARBA00004611"/>
    </source>
</evidence>
<keyword evidence="11" id="KW-0966">Cell projection</keyword>
<protein>
    <recommendedName>
        <fullName evidence="3">Dynein regulatory complex subunit 7</fullName>
    </recommendedName>
    <alternativeName>
        <fullName evidence="12">Coiled-coil domain-containing protein 135</fullName>
    </alternativeName>
    <alternativeName>
        <fullName evidence="13">Coiled-coil domain-containing protein lobo homolog</fullName>
    </alternativeName>
</protein>
<evidence type="ECO:0000256" key="11">
    <source>
        <dbReference type="ARBA" id="ARBA00023273"/>
    </source>
</evidence>
<keyword evidence="4" id="KW-0963">Cytoplasm</keyword>
<dbReference type="Pfam" id="PF24671">
    <property type="entry name" value="DRC7_C"/>
    <property type="match status" value="1"/>
</dbReference>
<evidence type="ECO:0000256" key="12">
    <source>
        <dbReference type="ARBA" id="ARBA00031627"/>
    </source>
</evidence>
<dbReference type="GeneID" id="116494079"/>
<evidence type="ECO:0000256" key="8">
    <source>
        <dbReference type="ARBA" id="ARBA00023054"/>
    </source>
</evidence>
<evidence type="ECO:0000256" key="13">
    <source>
        <dbReference type="ARBA" id="ARBA00031733"/>
    </source>
</evidence>
<keyword evidence="8 14" id="KW-0175">Coiled coil</keyword>
<dbReference type="AlphaFoldDB" id="A0A6J3DQ39"/>
<dbReference type="InterPro" id="IPR056291">
    <property type="entry name" value="MORN_DRC7"/>
</dbReference>
<reference evidence="20" key="1">
    <citation type="submission" date="2025-08" db="UniProtKB">
        <authorList>
            <consortium name="RefSeq"/>
        </authorList>
    </citation>
    <scope>IDENTIFICATION</scope>
    <source>
        <tissue evidence="20">Lung</tissue>
    </source>
</reference>
<feature type="domain" description="Dynein regulatory complex subunit 7 C-terminal" evidence="18">
    <location>
        <begin position="782"/>
        <end position="889"/>
    </location>
</feature>
<gene>
    <name evidence="20" type="primary">DRC7</name>
</gene>
<feature type="coiled-coil region" evidence="14">
    <location>
        <begin position="401"/>
        <end position="428"/>
    </location>
</feature>
<keyword evidence="19" id="KW-1185">Reference proteome</keyword>
<evidence type="ECO:0000313" key="20">
    <source>
        <dbReference type="RefSeq" id="XP_032051672.1"/>
    </source>
</evidence>
<dbReference type="SUPFAM" id="SSF54001">
    <property type="entry name" value="Cysteine proteinases"/>
    <property type="match status" value="1"/>
</dbReference>
<dbReference type="Pfam" id="PF24667">
    <property type="entry name" value="MORN_DRC7"/>
    <property type="match status" value="1"/>
</dbReference>
<evidence type="ECO:0000259" key="17">
    <source>
        <dbReference type="Pfam" id="PF24667"/>
    </source>
</evidence>
<name>A0A6J3DQ39_AYTFU</name>
<dbReference type="InterPro" id="IPR056290">
    <property type="entry name" value="CEPT76/DRC7_peptidase-like_dom"/>
</dbReference>
<dbReference type="InParanoid" id="A0A6J3DQ39"/>
<evidence type="ECO:0000259" key="18">
    <source>
        <dbReference type="Pfam" id="PF24671"/>
    </source>
</evidence>
<evidence type="ECO:0000256" key="2">
    <source>
        <dbReference type="ARBA" id="ARBA00010738"/>
    </source>
</evidence>
<feature type="domain" description="Dynein regulatory complex subunit 7 MORN" evidence="17">
    <location>
        <begin position="453"/>
        <end position="735"/>
    </location>
</feature>
<evidence type="ECO:0000256" key="4">
    <source>
        <dbReference type="ARBA" id="ARBA00022490"/>
    </source>
</evidence>
<dbReference type="KEGG" id="aful:116494079"/>
<dbReference type="GO" id="GO:0030317">
    <property type="term" value="P:flagellated sperm motility"/>
    <property type="evidence" value="ECO:0007669"/>
    <property type="project" value="TreeGrafter"/>
</dbReference>
<evidence type="ECO:0000256" key="3">
    <source>
        <dbReference type="ARBA" id="ARBA00021303"/>
    </source>
</evidence>
<dbReference type="CTD" id="84229"/>
<feature type="compositionally biased region" description="Polar residues" evidence="15">
    <location>
        <begin position="21"/>
        <end position="33"/>
    </location>
</feature>
<keyword evidence="10" id="KW-0206">Cytoskeleton</keyword>
<feature type="coiled-coil region" evidence="14">
    <location>
        <begin position="805"/>
        <end position="842"/>
    </location>
</feature>
<dbReference type="PANTHER" id="PTHR35249:SF2">
    <property type="entry name" value="DYNEIN REGULATORY COMPLEX SUBUNIT 7"/>
    <property type="match status" value="1"/>
</dbReference>
<comment type="similarity">
    <text evidence="2">Belongs to the DRC7 family.</text>
</comment>
<evidence type="ECO:0000313" key="19">
    <source>
        <dbReference type="Proteomes" id="UP000504639"/>
    </source>
</evidence>
<feature type="coiled-coil region" evidence="14">
    <location>
        <begin position="688"/>
        <end position="715"/>
    </location>
</feature>